<evidence type="ECO:0000256" key="2">
    <source>
        <dbReference type="SAM" id="Phobius"/>
    </source>
</evidence>
<evidence type="ECO:0000313" key="5">
    <source>
        <dbReference type="Proteomes" id="UP000300879"/>
    </source>
</evidence>
<feature type="transmembrane region" description="Helical" evidence="2">
    <location>
        <begin position="84"/>
        <end position="102"/>
    </location>
</feature>
<reference evidence="4 5" key="1">
    <citation type="submission" date="2019-05" db="EMBL/GenBank/DDBJ databases">
        <authorList>
            <person name="Chen C."/>
        </authorList>
    </citation>
    <scope>NUCLEOTIDE SEQUENCE [LARGE SCALE GENOMIC DNA]</scope>
    <source>
        <strain evidence="4 5">HB172198</strain>
    </source>
</reference>
<dbReference type="SUPFAM" id="SSF55073">
    <property type="entry name" value="Nucleotide cyclase"/>
    <property type="match status" value="1"/>
</dbReference>
<dbReference type="InterPro" id="IPR000160">
    <property type="entry name" value="GGDEF_dom"/>
</dbReference>
<dbReference type="PANTHER" id="PTHR45138">
    <property type="entry name" value="REGULATORY COMPONENTS OF SENSORY TRANSDUCTION SYSTEM"/>
    <property type="match status" value="1"/>
</dbReference>
<dbReference type="GO" id="GO:1902201">
    <property type="term" value="P:negative regulation of bacterial-type flagellum-dependent cell motility"/>
    <property type="evidence" value="ECO:0007669"/>
    <property type="project" value="TreeGrafter"/>
</dbReference>
<evidence type="ECO:0000259" key="3">
    <source>
        <dbReference type="PROSITE" id="PS50887"/>
    </source>
</evidence>
<feature type="transmembrane region" description="Helical" evidence="2">
    <location>
        <begin position="253"/>
        <end position="275"/>
    </location>
</feature>
<dbReference type="NCBIfam" id="TIGR00254">
    <property type="entry name" value="GGDEF"/>
    <property type="match status" value="1"/>
</dbReference>
<feature type="transmembrane region" description="Helical" evidence="2">
    <location>
        <begin position="122"/>
        <end position="140"/>
    </location>
</feature>
<feature type="transmembrane region" description="Helical" evidence="2">
    <location>
        <begin position="226"/>
        <end position="247"/>
    </location>
</feature>
<dbReference type="InterPro" id="IPR050469">
    <property type="entry name" value="Diguanylate_Cyclase"/>
</dbReference>
<dbReference type="GO" id="GO:0005886">
    <property type="term" value="C:plasma membrane"/>
    <property type="evidence" value="ECO:0007669"/>
    <property type="project" value="TreeGrafter"/>
</dbReference>
<dbReference type="Pfam" id="PF00990">
    <property type="entry name" value="GGDEF"/>
    <property type="match status" value="1"/>
</dbReference>
<keyword evidence="1" id="KW-0175">Coiled coil</keyword>
<protein>
    <submittedName>
        <fullName evidence="4">Diguanylate cyclase</fullName>
    </submittedName>
</protein>
<proteinExistence type="predicted"/>
<dbReference type="GO" id="GO:0043709">
    <property type="term" value="P:cell adhesion involved in single-species biofilm formation"/>
    <property type="evidence" value="ECO:0007669"/>
    <property type="project" value="TreeGrafter"/>
</dbReference>
<dbReference type="RefSeq" id="WP_138224294.1">
    <property type="nucleotide sequence ID" value="NZ_CP040396.1"/>
</dbReference>
<feature type="transmembrane region" description="Helical" evidence="2">
    <location>
        <begin position="160"/>
        <end position="180"/>
    </location>
</feature>
<dbReference type="PROSITE" id="PS50887">
    <property type="entry name" value="GGDEF"/>
    <property type="match status" value="1"/>
</dbReference>
<dbReference type="EMBL" id="CP040396">
    <property type="protein sequence ID" value="QCT01198.1"/>
    <property type="molecule type" value="Genomic_DNA"/>
</dbReference>
<dbReference type="Gene3D" id="3.30.70.270">
    <property type="match status" value="1"/>
</dbReference>
<dbReference type="GO" id="GO:0052621">
    <property type="term" value="F:diguanylate cyclase activity"/>
    <property type="evidence" value="ECO:0007669"/>
    <property type="project" value="TreeGrafter"/>
</dbReference>
<feature type="transmembrane region" description="Helical" evidence="2">
    <location>
        <begin position="200"/>
        <end position="219"/>
    </location>
</feature>
<sequence>MLEITRESHQLLHIPSGSTQKRVAIWVALSIFVVSLLVLPFGSRMLIEIKPFLPGFISWFVLGDFLTSYLLFSQFRATRSLPLLVLSCTYLYTALITIPHILTFPGVFSETGLIGAGDQSAVWLWVLWHGGFPIGILLYLWSGRKSASPVAVKRIKTAGLIAVLLVLGIVFLLYLLVTLGNDMLPRIIQKGNFRVLLESGIGPVVWGLNLVALLLLLWVHRGRSVLHLWLSVAVFAFLMDVTLTLYSGARYSLGWYAARTNSLISATVVICSLMYEVNKLYVRLIRNREQLLRSRMRLEEANERLTRLSEVDGLTGIPNRRAFDEKLDKAVQASKAEGTPLSVLLIDVDHFKAYNDHYGHLRGDHALKRVAWALMETSITFPHTTAYRYGGEEFAVIMEKGDSEQAAIFGEHARKAVVSLGLPHEQSRTSSLLSISVGLHSRVLEEQDTGDGLLEQADQALYRAKESGRNRVAKAEDGLMHVYDQKTS</sequence>
<feature type="domain" description="GGDEF" evidence="3">
    <location>
        <begin position="339"/>
        <end position="477"/>
    </location>
</feature>
<feature type="transmembrane region" description="Helical" evidence="2">
    <location>
        <begin position="53"/>
        <end position="72"/>
    </location>
</feature>
<dbReference type="FunFam" id="3.30.70.270:FF:000001">
    <property type="entry name" value="Diguanylate cyclase domain protein"/>
    <property type="match status" value="1"/>
</dbReference>
<dbReference type="SMART" id="SM00267">
    <property type="entry name" value="GGDEF"/>
    <property type="match status" value="1"/>
</dbReference>
<dbReference type="AlphaFoldDB" id="A0A4P8XG67"/>
<feature type="coiled-coil region" evidence="1">
    <location>
        <begin position="281"/>
        <end position="311"/>
    </location>
</feature>
<dbReference type="CDD" id="cd01949">
    <property type="entry name" value="GGDEF"/>
    <property type="match status" value="1"/>
</dbReference>
<dbReference type="OrthoDB" id="9759607at2"/>
<evidence type="ECO:0000256" key="1">
    <source>
        <dbReference type="SAM" id="Coils"/>
    </source>
</evidence>
<dbReference type="Proteomes" id="UP000300879">
    <property type="component" value="Chromosome"/>
</dbReference>
<dbReference type="InterPro" id="IPR043128">
    <property type="entry name" value="Rev_trsase/Diguanyl_cyclase"/>
</dbReference>
<name>A0A4P8XG67_9BACL</name>
<organism evidence="4 5">
    <name type="scientific">Paenibacillus algicola</name>
    <dbReference type="NCBI Taxonomy" id="2565926"/>
    <lineage>
        <taxon>Bacteria</taxon>
        <taxon>Bacillati</taxon>
        <taxon>Bacillota</taxon>
        <taxon>Bacilli</taxon>
        <taxon>Bacillales</taxon>
        <taxon>Paenibacillaceae</taxon>
        <taxon>Paenibacillus</taxon>
    </lineage>
</organism>
<keyword evidence="2" id="KW-0472">Membrane</keyword>
<evidence type="ECO:0000313" key="4">
    <source>
        <dbReference type="EMBL" id="QCT01198.1"/>
    </source>
</evidence>
<keyword evidence="5" id="KW-1185">Reference proteome</keyword>
<accession>A0A4P8XG67</accession>
<dbReference type="InterPro" id="IPR029787">
    <property type="entry name" value="Nucleotide_cyclase"/>
</dbReference>
<dbReference type="PANTHER" id="PTHR45138:SF9">
    <property type="entry name" value="DIGUANYLATE CYCLASE DGCM-RELATED"/>
    <property type="match status" value="1"/>
</dbReference>
<feature type="transmembrane region" description="Helical" evidence="2">
    <location>
        <begin position="23"/>
        <end position="41"/>
    </location>
</feature>
<keyword evidence="2" id="KW-1133">Transmembrane helix</keyword>
<dbReference type="Pfam" id="PF17158">
    <property type="entry name" value="MASE4"/>
    <property type="match status" value="1"/>
</dbReference>
<dbReference type="InterPro" id="IPR033424">
    <property type="entry name" value="MASE4"/>
</dbReference>
<gene>
    <name evidence="4" type="ORF">E6C60_0475</name>
</gene>
<dbReference type="KEGG" id="palo:E6C60_0475"/>
<keyword evidence="2" id="KW-0812">Transmembrane</keyword>